<dbReference type="InterPro" id="IPR053160">
    <property type="entry name" value="MFS_DHA3_Transporter"/>
</dbReference>
<keyword evidence="1" id="KW-0472">Membrane</keyword>
<dbReference type="PANTHER" id="PTHR23530:SF1">
    <property type="entry name" value="PERMEASE, MAJOR FACILITATOR SUPERFAMILY-RELATED"/>
    <property type="match status" value="1"/>
</dbReference>
<keyword evidence="3" id="KW-1185">Reference proteome</keyword>
<evidence type="ECO:0000313" key="2">
    <source>
        <dbReference type="EMBL" id="TWD16885.1"/>
    </source>
</evidence>
<feature type="transmembrane region" description="Helical" evidence="1">
    <location>
        <begin position="54"/>
        <end position="72"/>
    </location>
</feature>
<sequence length="445" mass="46340">MTERADLRTEGVPSVAAARRTFYLLTITRWVPTGFVVGLFVLWALDIGLSTAEALTQMAVIGVVVALLELPTSGFTDAFGRRPVYLAAAAVQVASAVAYLVAEGPVSYLLAGVLMGAFRALESGPLEAWFVDAVHVHEPGADVDQPLARAASLVGASMASTSLLAGLLVWWHPFAARSPLELPMILFAVTALGHLLAVALLMREVPHLHADAATDDLVVDDDPGESAWARALRSARATPSVIRSGLRLLRASAALRGVILAGALTSVVMVVQESLMPIRLTELLGDDLGRSGAWMGPVAALGWGAFALGAAGYGRLARRLGVARTAMLGRALHCLGALAMGLMLGPVALVGAYLLTYGLFGSGAMNRALMHREASADNRATVLSLESMVTFFAFALASPALGILAERTSTATAMVVAAVVGLAALPAYLPALRAERSRPLPRGAA</sequence>
<dbReference type="AlphaFoldDB" id="A0A560WHC5"/>
<dbReference type="InterPro" id="IPR036259">
    <property type="entry name" value="MFS_trans_sf"/>
</dbReference>
<comment type="caution">
    <text evidence="2">The sequence shown here is derived from an EMBL/GenBank/DDBJ whole genome shotgun (WGS) entry which is preliminary data.</text>
</comment>
<keyword evidence="1" id="KW-0812">Transmembrane</keyword>
<accession>A0A560WHC5</accession>
<proteinExistence type="predicted"/>
<dbReference type="Pfam" id="PF07690">
    <property type="entry name" value="MFS_1"/>
    <property type="match status" value="1"/>
</dbReference>
<dbReference type="GO" id="GO:0022857">
    <property type="term" value="F:transmembrane transporter activity"/>
    <property type="evidence" value="ECO:0007669"/>
    <property type="project" value="InterPro"/>
</dbReference>
<dbReference type="SUPFAM" id="SSF103473">
    <property type="entry name" value="MFS general substrate transporter"/>
    <property type="match status" value="1"/>
</dbReference>
<gene>
    <name evidence="2" type="ORF">FB557_0431</name>
</gene>
<evidence type="ECO:0000256" key="1">
    <source>
        <dbReference type="SAM" id="Phobius"/>
    </source>
</evidence>
<dbReference type="PANTHER" id="PTHR23530">
    <property type="entry name" value="TRANSPORT PROTEIN-RELATED"/>
    <property type="match status" value="1"/>
</dbReference>
<feature type="transmembrane region" description="Helical" evidence="1">
    <location>
        <begin position="292"/>
        <end position="313"/>
    </location>
</feature>
<organism evidence="2 3">
    <name type="scientific">Marihabitans asiaticum</name>
    <dbReference type="NCBI Taxonomy" id="415218"/>
    <lineage>
        <taxon>Bacteria</taxon>
        <taxon>Bacillati</taxon>
        <taxon>Actinomycetota</taxon>
        <taxon>Actinomycetes</taxon>
        <taxon>Micrococcales</taxon>
        <taxon>Intrasporangiaceae</taxon>
        <taxon>Marihabitans</taxon>
    </lineage>
</organism>
<dbReference type="InterPro" id="IPR011701">
    <property type="entry name" value="MFS"/>
</dbReference>
<dbReference type="OrthoDB" id="3513479at2"/>
<feature type="transmembrane region" description="Helical" evidence="1">
    <location>
        <begin position="21"/>
        <end position="42"/>
    </location>
</feature>
<feature type="transmembrane region" description="Helical" evidence="1">
    <location>
        <begin position="253"/>
        <end position="272"/>
    </location>
</feature>
<evidence type="ECO:0000313" key="3">
    <source>
        <dbReference type="Proteomes" id="UP000315628"/>
    </source>
</evidence>
<reference evidence="2 3" key="1">
    <citation type="submission" date="2019-06" db="EMBL/GenBank/DDBJ databases">
        <title>Sequencing the genomes of 1000 actinobacteria strains.</title>
        <authorList>
            <person name="Klenk H.-P."/>
        </authorList>
    </citation>
    <scope>NUCLEOTIDE SEQUENCE [LARGE SCALE GENOMIC DNA]</scope>
    <source>
        <strain evidence="2 3">DSM 18935</strain>
    </source>
</reference>
<keyword evidence="1" id="KW-1133">Transmembrane helix</keyword>
<feature type="transmembrane region" description="Helical" evidence="1">
    <location>
        <begin position="411"/>
        <end position="429"/>
    </location>
</feature>
<dbReference type="Proteomes" id="UP000315628">
    <property type="component" value="Unassembled WGS sequence"/>
</dbReference>
<dbReference type="EMBL" id="VIUW01000001">
    <property type="protein sequence ID" value="TWD16885.1"/>
    <property type="molecule type" value="Genomic_DNA"/>
</dbReference>
<feature type="transmembrane region" description="Helical" evidence="1">
    <location>
        <begin position="334"/>
        <end position="360"/>
    </location>
</feature>
<dbReference type="Gene3D" id="1.20.1250.20">
    <property type="entry name" value="MFS general substrate transporter like domains"/>
    <property type="match status" value="1"/>
</dbReference>
<name>A0A560WHC5_9MICO</name>
<feature type="transmembrane region" description="Helical" evidence="1">
    <location>
        <begin position="184"/>
        <end position="202"/>
    </location>
</feature>
<dbReference type="RefSeq" id="WP_144855196.1">
    <property type="nucleotide sequence ID" value="NZ_BAAAYT010000002.1"/>
</dbReference>
<feature type="transmembrane region" description="Helical" evidence="1">
    <location>
        <begin position="380"/>
        <end position="404"/>
    </location>
</feature>
<protein>
    <submittedName>
        <fullName evidence="2">MFS transporter</fullName>
    </submittedName>
</protein>
<feature type="transmembrane region" description="Helical" evidence="1">
    <location>
        <begin position="150"/>
        <end position="172"/>
    </location>
</feature>